<dbReference type="PANTHER" id="PTHR10629:SF52">
    <property type="entry name" value="DNA (CYTOSINE-5)-METHYLTRANSFERASE 1"/>
    <property type="match status" value="1"/>
</dbReference>
<dbReference type="InterPro" id="IPR001525">
    <property type="entry name" value="C5_MeTfrase"/>
</dbReference>
<keyword evidence="10" id="KW-1185">Reference proteome</keyword>
<evidence type="ECO:0000313" key="10">
    <source>
        <dbReference type="Proteomes" id="UP000070483"/>
    </source>
</evidence>
<dbReference type="GO" id="GO:0003677">
    <property type="term" value="F:DNA binding"/>
    <property type="evidence" value="ECO:0007669"/>
    <property type="project" value="TreeGrafter"/>
</dbReference>
<evidence type="ECO:0000256" key="1">
    <source>
        <dbReference type="ARBA" id="ARBA00022603"/>
    </source>
</evidence>
<sequence>MAIFFKIQKNIKNSYRGLLFFIFCVNIIVYITCKEIIMIFKKGELFSGPGGLSYAAISANVIAPTGEVFAIDHTWANDIDSDSCETFRKNICPDNPKSVINANVKDIEIKKLKKIDCFVFGFPCNDFSDVGKKKGTKGDYGNLYKFGIEVLNEHNPKWFLAENVSGLKSTNNGGDIKKILEELSSAGKYGYELTTHLYKFEEYGVPQYRSRIIIVGIRKDLKLKFKVPAPTTKDKYVTSKEAISNIPDWATNNELPIHQKRVIEKLKHIPEGKNIWCDEVPENLKIKTKVQLSQIYRRLDSKKPSYTITASGGGGTHGYHWKENRALTNRERARIQSFPDEFEFVGKKESVRKQIGMAVPPKGVKIIFEAILKTFAGMPYESVVEKI</sequence>
<dbReference type="STRING" id="157687.HMPREF3180_00119"/>
<accession>A0A134ARB2</accession>
<comment type="catalytic activity">
    <reaction evidence="7">
        <text>a 2'-deoxycytidine in DNA + S-adenosyl-L-methionine = a 5-methyl-2'-deoxycytidine in DNA + S-adenosyl-L-homocysteine + H(+)</text>
        <dbReference type="Rhea" id="RHEA:13681"/>
        <dbReference type="Rhea" id="RHEA-COMP:11369"/>
        <dbReference type="Rhea" id="RHEA-COMP:11370"/>
        <dbReference type="ChEBI" id="CHEBI:15378"/>
        <dbReference type="ChEBI" id="CHEBI:57856"/>
        <dbReference type="ChEBI" id="CHEBI:59789"/>
        <dbReference type="ChEBI" id="CHEBI:85452"/>
        <dbReference type="ChEBI" id="CHEBI:85454"/>
        <dbReference type="EC" id="2.1.1.37"/>
    </reaction>
</comment>
<keyword evidence="4" id="KW-0680">Restriction system</keyword>
<evidence type="ECO:0000256" key="6">
    <source>
        <dbReference type="RuleBase" id="RU000416"/>
    </source>
</evidence>
<dbReference type="InterPro" id="IPR029063">
    <property type="entry name" value="SAM-dependent_MTases_sf"/>
</dbReference>
<keyword evidence="1 5" id="KW-0489">Methyltransferase</keyword>
<keyword evidence="8" id="KW-1133">Transmembrane helix</keyword>
<comment type="caution">
    <text evidence="9">The sequence shown here is derived from an EMBL/GenBank/DDBJ whole genome shotgun (WGS) entry which is preliminary data.</text>
</comment>
<dbReference type="PATRIC" id="fig|157687.3.peg.121"/>
<feature type="transmembrane region" description="Helical" evidence="8">
    <location>
        <begin position="15"/>
        <end position="33"/>
    </location>
</feature>
<keyword evidence="8" id="KW-0472">Membrane</keyword>
<evidence type="ECO:0000256" key="5">
    <source>
        <dbReference type="PROSITE-ProRule" id="PRU01016"/>
    </source>
</evidence>
<keyword evidence="8" id="KW-0812">Transmembrane</keyword>
<keyword evidence="2 5" id="KW-0808">Transferase</keyword>
<dbReference type="GO" id="GO:0009307">
    <property type="term" value="P:DNA restriction-modification system"/>
    <property type="evidence" value="ECO:0007669"/>
    <property type="project" value="UniProtKB-KW"/>
</dbReference>
<evidence type="ECO:0000256" key="2">
    <source>
        <dbReference type="ARBA" id="ARBA00022679"/>
    </source>
</evidence>
<protein>
    <recommendedName>
        <fullName evidence="7">Cytosine-specific methyltransferase</fullName>
        <ecNumber evidence="7">2.1.1.37</ecNumber>
    </recommendedName>
</protein>
<gene>
    <name evidence="9" type="ORF">HMPREF3180_00119</name>
</gene>
<dbReference type="GO" id="GO:0032259">
    <property type="term" value="P:methylation"/>
    <property type="evidence" value="ECO:0007669"/>
    <property type="project" value="UniProtKB-KW"/>
</dbReference>
<dbReference type="PROSITE" id="PS00094">
    <property type="entry name" value="C5_MTASE_1"/>
    <property type="match status" value="1"/>
</dbReference>
<dbReference type="PROSITE" id="PS51679">
    <property type="entry name" value="SAM_MT_C5"/>
    <property type="match status" value="1"/>
</dbReference>
<keyword evidence="3 5" id="KW-0949">S-adenosyl-L-methionine</keyword>
<dbReference type="AlphaFoldDB" id="A0A134ARB2"/>
<dbReference type="SUPFAM" id="SSF53335">
    <property type="entry name" value="S-adenosyl-L-methionine-dependent methyltransferases"/>
    <property type="match status" value="1"/>
</dbReference>
<dbReference type="Gene3D" id="3.90.120.10">
    <property type="entry name" value="DNA Methylase, subunit A, domain 2"/>
    <property type="match status" value="1"/>
</dbReference>
<dbReference type="EMBL" id="LSDD01000005">
    <property type="protein sequence ID" value="KXB70216.1"/>
    <property type="molecule type" value="Genomic_DNA"/>
</dbReference>
<dbReference type="Gene3D" id="3.40.50.150">
    <property type="entry name" value="Vaccinia Virus protein VP39"/>
    <property type="match status" value="1"/>
</dbReference>
<dbReference type="PRINTS" id="PR00105">
    <property type="entry name" value="C5METTRFRASE"/>
</dbReference>
<dbReference type="InterPro" id="IPR050390">
    <property type="entry name" value="C5-Methyltransferase"/>
</dbReference>
<reference evidence="10" key="1">
    <citation type="submission" date="2016-01" db="EMBL/GenBank/DDBJ databases">
        <authorList>
            <person name="Mitreva M."/>
            <person name="Pepin K.H."/>
            <person name="Mihindukulasuriya K.A."/>
            <person name="Fulton R."/>
            <person name="Fronick C."/>
            <person name="O'Laughlin M."/>
            <person name="Miner T."/>
            <person name="Herter B."/>
            <person name="Rosa B.A."/>
            <person name="Cordes M."/>
            <person name="Tomlinson C."/>
            <person name="Wollam A."/>
            <person name="Palsikar V.B."/>
            <person name="Mardis E.R."/>
            <person name="Wilson R.K."/>
        </authorList>
    </citation>
    <scope>NUCLEOTIDE SEQUENCE [LARGE SCALE GENOMIC DNA]</scope>
    <source>
        <strain evidence="10">KA00185</strain>
    </source>
</reference>
<dbReference type="PANTHER" id="PTHR10629">
    <property type="entry name" value="CYTOSINE-SPECIFIC METHYLTRANSFERASE"/>
    <property type="match status" value="1"/>
</dbReference>
<dbReference type="InterPro" id="IPR018117">
    <property type="entry name" value="C5_DNA_meth_AS"/>
</dbReference>
<comment type="similarity">
    <text evidence="5 6">Belongs to the class I-like SAM-binding methyltransferase superfamily. C5-methyltransferase family.</text>
</comment>
<dbReference type="Pfam" id="PF00145">
    <property type="entry name" value="DNA_methylase"/>
    <property type="match status" value="1"/>
</dbReference>
<name>A0A134ARB2_9FUSO</name>
<organism evidence="9 10">
    <name type="scientific">Leptotrichia wadei</name>
    <dbReference type="NCBI Taxonomy" id="157687"/>
    <lineage>
        <taxon>Bacteria</taxon>
        <taxon>Fusobacteriati</taxon>
        <taxon>Fusobacteriota</taxon>
        <taxon>Fusobacteriia</taxon>
        <taxon>Fusobacteriales</taxon>
        <taxon>Leptotrichiaceae</taxon>
        <taxon>Leptotrichia</taxon>
    </lineage>
</organism>
<feature type="active site" evidence="5">
    <location>
        <position position="124"/>
    </location>
</feature>
<dbReference type="GO" id="GO:0003886">
    <property type="term" value="F:DNA (cytosine-5-)-methyltransferase activity"/>
    <property type="evidence" value="ECO:0007669"/>
    <property type="project" value="UniProtKB-EC"/>
</dbReference>
<dbReference type="EC" id="2.1.1.37" evidence="7"/>
<evidence type="ECO:0000256" key="7">
    <source>
        <dbReference type="RuleBase" id="RU000417"/>
    </source>
</evidence>
<evidence type="ECO:0000256" key="4">
    <source>
        <dbReference type="ARBA" id="ARBA00022747"/>
    </source>
</evidence>
<evidence type="ECO:0000313" key="9">
    <source>
        <dbReference type="EMBL" id="KXB70216.1"/>
    </source>
</evidence>
<dbReference type="GO" id="GO:0044027">
    <property type="term" value="P:negative regulation of gene expression via chromosomal CpG island methylation"/>
    <property type="evidence" value="ECO:0007669"/>
    <property type="project" value="TreeGrafter"/>
</dbReference>
<dbReference type="NCBIfam" id="TIGR00675">
    <property type="entry name" value="dcm"/>
    <property type="match status" value="1"/>
</dbReference>
<evidence type="ECO:0000256" key="3">
    <source>
        <dbReference type="ARBA" id="ARBA00022691"/>
    </source>
</evidence>
<evidence type="ECO:0000256" key="8">
    <source>
        <dbReference type="SAM" id="Phobius"/>
    </source>
</evidence>
<dbReference type="Proteomes" id="UP000070483">
    <property type="component" value="Unassembled WGS sequence"/>
</dbReference>
<proteinExistence type="inferred from homology"/>